<keyword evidence="4 5" id="KW-0413">Isomerase</keyword>
<dbReference type="Gene3D" id="3.10.50.40">
    <property type="match status" value="2"/>
</dbReference>
<evidence type="ECO:0000256" key="7">
    <source>
        <dbReference type="SAM" id="SignalP"/>
    </source>
</evidence>
<feature type="region of interest" description="Disordered" evidence="6">
    <location>
        <begin position="19"/>
        <end position="40"/>
    </location>
</feature>
<feature type="domain" description="PPIase FKBP-type" evidence="8">
    <location>
        <begin position="91"/>
        <end position="184"/>
    </location>
</feature>
<evidence type="ECO:0000256" key="1">
    <source>
        <dbReference type="ARBA" id="ARBA00000971"/>
    </source>
</evidence>
<dbReference type="EC" id="5.2.1.8" evidence="2 5"/>
<dbReference type="PROSITE" id="PS50059">
    <property type="entry name" value="FKBP_PPIASE"/>
    <property type="match status" value="2"/>
</dbReference>
<accession>A0A6J4M505</accession>
<dbReference type="Pfam" id="PF00254">
    <property type="entry name" value="FKBP_C"/>
    <property type="match status" value="2"/>
</dbReference>
<dbReference type="AlphaFoldDB" id="A0A6J4M505"/>
<dbReference type="EMBL" id="CADCUG010000130">
    <property type="protein sequence ID" value="CAA9348713.1"/>
    <property type="molecule type" value="Genomic_DNA"/>
</dbReference>
<evidence type="ECO:0000256" key="5">
    <source>
        <dbReference type="PROSITE-ProRule" id="PRU00277"/>
    </source>
</evidence>
<evidence type="ECO:0000256" key="3">
    <source>
        <dbReference type="ARBA" id="ARBA00023110"/>
    </source>
</evidence>
<dbReference type="PROSITE" id="PS51257">
    <property type="entry name" value="PROKAR_LIPOPROTEIN"/>
    <property type="match status" value="1"/>
</dbReference>
<feature type="chain" id="PRO_5039311153" description="peptidylprolyl isomerase" evidence="7">
    <location>
        <begin position="21"/>
        <end position="336"/>
    </location>
</feature>
<feature type="domain" description="PPIase FKBP-type" evidence="8">
    <location>
        <begin position="247"/>
        <end position="336"/>
    </location>
</feature>
<evidence type="ECO:0000313" key="9">
    <source>
        <dbReference type="EMBL" id="CAA9348713.1"/>
    </source>
</evidence>
<proteinExistence type="predicted"/>
<organism evidence="9">
    <name type="scientific">uncultured Nocardioidaceae bacterium</name>
    <dbReference type="NCBI Taxonomy" id="253824"/>
    <lineage>
        <taxon>Bacteria</taxon>
        <taxon>Bacillati</taxon>
        <taxon>Actinomycetota</taxon>
        <taxon>Actinomycetes</taxon>
        <taxon>Propionibacteriales</taxon>
        <taxon>Nocardioidaceae</taxon>
        <taxon>environmental samples</taxon>
    </lineage>
</organism>
<feature type="region of interest" description="Disordered" evidence="6">
    <location>
        <begin position="190"/>
        <end position="226"/>
    </location>
</feature>
<evidence type="ECO:0000256" key="6">
    <source>
        <dbReference type="SAM" id="MobiDB-lite"/>
    </source>
</evidence>
<keyword evidence="7" id="KW-0732">Signal</keyword>
<dbReference type="GO" id="GO:0003755">
    <property type="term" value="F:peptidyl-prolyl cis-trans isomerase activity"/>
    <property type="evidence" value="ECO:0007669"/>
    <property type="project" value="UniProtKB-KW"/>
</dbReference>
<dbReference type="PANTHER" id="PTHR45779">
    <property type="entry name" value="PEPTIDYLPROLYL ISOMERASE"/>
    <property type="match status" value="1"/>
</dbReference>
<dbReference type="InterPro" id="IPR044609">
    <property type="entry name" value="FKBP2/11"/>
</dbReference>
<gene>
    <name evidence="9" type="ORF">AVDCRST_MAG29-2074</name>
</gene>
<dbReference type="FunFam" id="3.10.50.40:FF:000006">
    <property type="entry name" value="Peptidyl-prolyl cis-trans isomerase"/>
    <property type="match status" value="1"/>
</dbReference>
<name>A0A6J4M505_9ACTN</name>
<protein>
    <recommendedName>
        <fullName evidence="2 5">peptidylprolyl isomerase</fullName>
        <ecNumber evidence="2 5">5.2.1.8</ecNumber>
    </recommendedName>
</protein>
<evidence type="ECO:0000256" key="2">
    <source>
        <dbReference type="ARBA" id="ARBA00013194"/>
    </source>
</evidence>
<dbReference type="InterPro" id="IPR001179">
    <property type="entry name" value="PPIase_FKBP_dom"/>
</dbReference>
<dbReference type="InterPro" id="IPR046357">
    <property type="entry name" value="PPIase_dom_sf"/>
</dbReference>
<sequence>MSKRLVALLVALPLSLAACGSDSSSTSPESSASAAADEAGAAVDGTLEDVNVTGKAGAEPNVEVTETPYEAEETTAQVIEEGSGDVVVEEGNRVKAEFVVVNGRTGEAIESSWPDDAATAQPIFDVVEGELLPGLYKGLLGQQQGSRVAIAAPAADAFAEQGMPQAGIEPGDTIVFVLDLLEVTEVEPPLEMAEGTEKAPPAGLPTLETSDEGVPTGFTADESTDPEPKKLVVAPVIVGDGPKIKTGQTVTVHYLGQLYPDGEIFDQSWTAGQPFEFQLGTGGVIQGWDQGLEGQTVGSRVILAIPPDLAYGEAGSQSSIPPNATLLFSVDILAAG</sequence>
<dbReference type="SUPFAM" id="SSF54534">
    <property type="entry name" value="FKBP-like"/>
    <property type="match status" value="2"/>
</dbReference>
<comment type="catalytic activity">
    <reaction evidence="1 5">
        <text>[protein]-peptidylproline (omega=180) = [protein]-peptidylproline (omega=0)</text>
        <dbReference type="Rhea" id="RHEA:16237"/>
        <dbReference type="Rhea" id="RHEA-COMP:10747"/>
        <dbReference type="Rhea" id="RHEA-COMP:10748"/>
        <dbReference type="ChEBI" id="CHEBI:83833"/>
        <dbReference type="ChEBI" id="CHEBI:83834"/>
        <dbReference type="EC" id="5.2.1.8"/>
    </reaction>
</comment>
<evidence type="ECO:0000259" key="8">
    <source>
        <dbReference type="PROSITE" id="PS50059"/>
    </source>
</evidence>
<dbReference type="PANTHER" id="PTHR45779:SF7">
    <property type="entry name" value="PEPTIDYLPROLYL ISOMERASE"/>
    <property type="match status" value="1"/>
</dbReference>
<evidence type="ECO:0000256" key="4">
    <source>
        <dbReference type="ARBA" id="ARBA00023235"/>
    </source>
</evidence>
<reference evidence="9" key="1">
    <citation type="submission" date="2020-02" db="EMBL/GenBank/DDBJ databases">
        <authorList>
            <person name="Meier V. D."/>
        </authorList>
    </citation>
    <scope>NUCLEOTIDE SEQUENCE</scope>
    <source>
        <strain evidence="9">AVDCRST_MAG29</strain>
    </source>
</reference>
<feature type="signal peptide" evidence="7">
    <location>
        <begin position="1"/>
        <end position="20"/>
    </location>
</feature>
<keyword evidence="3 5" id="KW-0697">Rotamase</keyword>